<dbReference type="InterPro" id="IPR002156">
    <property type="entry name" value="RNaseH_domain"/>
</dbReference>
<dbReference type="GeneID" id="108824574"/>
<name>A0A6J0L1G7_RAPSA</name>
<evidence type="ECO:0000313" key="2">
    <source>
        <dbReference type="Proteomes" id="UP000504610"/>
    </source>
</evidence>
<sequence length="231" mass="27198">MKVDGRCQVCGDEGESILHILFQCTAARHVWALFGIPRPETAFEEGSLLSNLNYLLQLKRNSRGDTKALRSWPWILWCIWKSINELIFKSKRWLPEEIKEKALDEAEEWFLAQEVEQETQQLSERVMEPRKRKWIPPPKDWVMCNVGFDLMKQTKKLGVAWVVRNHRGVVLMHSRRAFSNIRSLDEARLTSILWAVESMTSLHFNRMVFAGDFKDIFLAIKKPMQWPALHY</sequence>
<accession>A0A6J0L1G7</accession>
<dbReference type="GO" id="GO:0003676">
    <property type="term" value="F:nucleic acid binding"/>
    <property type="evidence" value="ECO:0007669"/>
    <property type="project" value="InterPro"/>
</dbReference>
<organism evidence="2 3">
    <name type="scientific">Raphanus sativus</name>
    <name type="common">Radish</name>
    <name type="synonym">Raphanus raphanistrum var. sativus</name>
    <dbReference type="NCBI Taxonomy" id="3726"/>
    <lineage>
        <taxon>Eukaryota</taxon>
        <taxon>Viridiplantae</taxon>
        <taxon>Streptophyta</taxon>
        <taxon>Embryophyta</taxon>
        <taxon>Tracheophyta</taxon>
        <taxon>Spermatophyta</taxon>
        <taxon>Magnoliopsida</taxon>
        <taxon>eudicotyledons</taxon>
        <taxon>Gunneridae</taxon>
        <taxon>Pentapetalae</taxon>
        <taxon>rosids</taxon>
        <taxon>malvids</taxon>
        <taxon>Brassicales</taxon>
        <taxon>Brassicaceae</taxon>
        <taxon>Brassiceae</taxon>
        <taxon>Raphanus</taxon>
    </lineage>
</organism>
<protein>
    <submittedName>
        <fullName evidence="3">Uncharacterized protein LOC108824574</fullName>
    </submittedName>
</protein>
<dbReference type="RefSeq" id="XP_018453501.2">
    <property type="nucleotide sequence ID" value="XM_018597999.2"/>
</dbReference>
<dbReference type="KEGG" id="rsz:108824574"/>
<evidence type="ECO:0000259" key="1">
    <source>
        <dbReference type="Pfam" id="PF13456"/>
    </source>
</evidence>
<dbReference type="Proteomes" id="UP000504610">
    <property type="component" value="Chromosome 9"/>
</dbReference>
<dbReference type="PANTHER" id="PTHR47074">
    <property type="entry name" value="BNAC02G40300D PROTEIN"/>
    <property type="match status" value="1"/>
</dbReference>
<keyword evidence="2" id="KW-1185">Reference proteome</keyword>
<feature type="domain" description="RNase H type-1" evidence="1">
    <location>
        <begin position="152"/>
        <end position="222"/>
    </location>
</feature>
<reference evidence="3" key="2">
    <citation type="submission" date="2025-08" db="UniProtKB">
        <authorList>
            <consortium name="RefSeq"/>
        </authorList>
    </citation>
    <scope>IDENTIFICATION</scope>
    <source>
        <tissue evidence="3">Leaf</tissue>
    </source>
</reference>
<dbReference type="Pfam" id="PF13456">
    <property type="entry name" value="RVT_3"/>
    <property type="match status" value="1"/>
</dbReference>
<proteinExistence type="predicted"/>
<evidence type="ECO:0000313" key="3">
    <source>
        <dbReference type="RefSeq" id="XP_018453501.2"/>
    </source>
</evidence>
<dbReference type="PANTHER" id="PTHR47074:SF11">
    <property type="entry name" value="REVERSE TRANSCRIPTASE-LIKE PROTEIN"/>
    <property type="match status" value="1"/>
</dbReference>
<gene>
    <name evidence="3" type="primary">LOC108824574</name>
</gene>
<dbReference type="InterPro" id="IPR052929">
    <property type="entry name" value="RNase_H-like_EbsB-rel"/>
</dbReference>
<reference evidence="2" key="1">
    <citation type="journal article" date="2019" name="Database">
        <title>The radish genome database (RadishGD): an integrated information resource for radish genomics.</title>
        <authorList>
            <person name="Yu H.J."/>
            <person name="Baek S."/>
            <person name="Lee Y.J."/>
            <person name="Cho A."/>
            <person name="Mun J.H."/>
        </authorList>
    </citation>
    <scope>NUCLEOTIDE SEQUENCE [LARGE SCALE GENOMIC DNA]</scope>
    <source>
        <strain evidence="2">cv. WK10039</strain>
    </source>
</reference>
<dbReference type="AlphaFoldDB" id="A0A6J0L1G7"/>
<dbReference type="GO" id="GO:0004523">
    <property type="term" value="F:RNA-DNA hybrid ribonuclease activity"/>
    <property type="evidence" value="ECO:0007669"/>
    <property type="project" value="InterPro"/>
</dbReference>
<dbReference type="OrthoDB" id="1749408at2759"/>